<evidence type="ECO:0000313" key="1">
    <source>
        <dbReference type="EMBL" id="OPH81448.1"/>
    </source>
</evidence>
<dbReference type="GO" id="GO:0009055">
    <property type="term" value="F:electron transfer activity"/>
    <property type="evidence" value="ECO:0007669"/>
    <property type="project" value="InterPro"/>
</dbReference>
<dbReference type="InterPro" id="IPR002321">
    <property type="entry name" value="Cyt_c_II"/>
</dbReference>
<dbReference type="GO" id="GO:0020037">
    <property type="term" value="F:heme binding"/>
    <property type="evidence" value="ECO:0007669"/>
    <property type="project" value="InterPro"/>
</dbReference>
<dbReference type="InterPro" id="IPR010980">
    <property type="entry name" value="Cyt_c/b562"/>
</dbReference>
<dbReference type="GO" id="GO:0022900">
    <property type="term" value="P:electron transport chain"/>
    <property type="evidence" value="ECO:0007669"/>
    <property type="project" value="InterPro"/>
</dbReference>
<dbReference type="SUPFAM" id="SSF47175">
    <property type="entry name" value="Cytochromes"/>
    <property type="match status" value="1"/>
</dbReference>
<proteinExistence type="predicted"/>
<name>A0A1V4HTZ3_NITVU</name>
<dbReference type="GO" id="GO:0005506">
    <property type="term" value="F:iron ion binding"/>
    <property type="evidence" value="ECO:0007669"/>
    <property type="project" value="InterPro"/>
</dbReference>
<keyword evidence="2" id="KW-1185">Reference proteome</keyword>
<dbReference type="AlphaFoldDB" id="A0A1V4HTZ3"/>
<evidence type="ECO:0000313" key="2">
    <source>
        <dbReference type="Proteomes" id="UP000189940"/>
    </source>
</evidence>
<reference evidence="1 2" key="1">
    <citation type="submission" date="2017-02" db="EMBL/GenBank/DDBJ databases">
        <title>Genome sequence of the nitrite-oxidizing bacterium Nitrobacter vulgaris strain Ab1.</title>
        <authorList>
            <person name="Mellbye B.L."/>
            <person name="Davis E.W."/>
            <person name="Spieck E."/>
            <person name="Chang J.H."/>
            <person name="Bottomley P.J."/>
            <person name="Sayavedra-Soto L.A."/>
        </authorList>
    </citation>
    <scope>NUCLEOTIDE SEQUENCE [LARGE SCALE GENOMIC DNA]</scope>
    <source>
        <strain evidence="1 2">Ab1</strain>
    </source>
</reference>
<sequence length="163" mass="17266">MTARVLSITAIALWLVTIAVAALFFLRGQTQLAPDGRTTVLLGSDERNLVLTEMRGMLETVQIVVDGVKEGNLKQVAQAAHASGMAAAADVNPALMAKLPLEFKQLGLSVHKRFDEIATAADSGASREQLLATLSTQLSACVACHASYRFDAVTSAAKQVKTK</sequence>
<comment type="caution">
    <text evidence="1">The sequence shown here is derived from an EMBL/GenBank/DDBJ whole genome shotgun (WGS) entry which is preliminary data.</text>
</comment>
<dbReference type="PROSITE" id="PS51009">
    <property type="entry name" value="CYTCII"/>
    <property type="match status" value="1"/>
</dbReference>
<gene>
    <name evidence="1" type="ORF">B2M20_17645</name>
</gene>
<protein>
    <recommendedName>
        <fullName evidence="3">Cytochrome C</fullName>
    </recommendedName>
</protein>
<organism evidence="1 2">
    <name type="scientific">Nitrobacter vulgaris</name>
    <dbReference type="NCBI Taxonomy" id="29421"/>
    <lineage>
        <taxon>Bacteria</taxon>
        <taxon>Pseudomonadati</taxon>
        <taxon>Pseudomonadota</taxon>
        <taxon>Alphaproteobacteria</taxon>
        <taxon>Hyphomicrobiales</taxon>
        <taxon>Nitrobacteraceae</taxon>
        <taxon>Nitrobacter</taxon>
    </lineage>
</organism>
<dbReference type="EMBL" id="MWPQ01000064">
    <property type="protein sequence ID" value="OPH81448.1"/>
    <property type="molecule type" value="Genomic_DNA"/>
</dbReference>
<dbReference type="RefSeq" id="WP_079448334.1">
    <property type="nucleotide sequence ID" value="NZ_MWPQ01000064.1"/>
</dbReference>
<evidence type="ECO:0008006" key="3">
    <source>
        <dbReference type="Google" id="ProtNLM"/>
    </source>
</evidence>
<dbReference type="STRING" id="29421.B2M20_17645"/>
<dbReference type="Proteomes" id="UP000189940">
    <property type="component" value="Unassembled WGS sequence"/>
</dbReference>
<dbReference type="OrthoDB" id="1150802at2"/>
<accession>A0A1V4HTZ3</accession>